<proteinExistence type="predicted"/>
<dbReference type="Proteomes" id="UP000602905">
    <property type="component" value="Unassembled WGS sequence"/>
</dbReference>
<evidence type="ECO:0000259" key="1">
    <source>
        <dbReference type="Pfam" id="PF07859"/>
    </source>
</evidence>
<dbReference type="SUPFAM" id="SSF53474">
    <property type="entry name" value="alpha/beta-Hydrolases"/>
    <property type="match status" value="1"/>
</dbReference>
<dbReference type="GO" id="GO:0016787">
    <property type="term" value="F:hydrolase activity"/>
    <property type="evidence" value="ECO:0007669"/>
    <property type="project" value="InterPro"/>
</dbReference>
<organism evidence="2 3">
    <name type="scientific">Rhizoctonia solani</name>
    <dbReference type="NCBI Taxonomy" id="456999"/>
    <lineage>
        <taxon>Eukaryota</taxon>
        <taxon>Fungi</taxon>
        <taxon>Dikarya</taxon>
        <taxon>Basidiomycota</taxon>
        <taxon>Agaricomycotina</taxon>
        <taxon>Agaricomycetes</taxon>
        <taxon>Cantharellales</taxon>
        <taxon>Ceratobasidiaceae</taxon>
        <taxon>Rhizoctonia</taxon>
    </lineage>
</organism>
<protein>
    <recommendedName>
        <fullName evidence="1">Alpha/beta hydrolase fold-3 domain-containing protein</fullName>
    </recommendedName>
</protein>
<dbReference type="PANTHER" id="PTHR23024">
    <property type="entry name" value="ARYLACETAMIDE DEACETYLASE"/>
    <property type="match status" value="1"/>
</dbReference>
<dbReference type="EMBL" id="JACYCD010000049">
    <property type="protein sequence ID" value="KAF8707621.1"/>
    <property type="molecule type" value="Genomic_DNA"/>
</dbReference>
<evidence type="ECO:0000313" key="2">
    <source>
        <dbReference type="EMBL" id="KAF8707621.1"/>
    </source>
</evidence>
<comment type="caution">
    <text evidence="2">The sequence shown here is derived from an EMBL/GenBank/DDBJ whole genome shotgun (WGS) entry which is preliminary data.</text>
</comment>
<feature type="non-terminal residue" evidence="2">
    <location>
        <position position="218"/>
    </location>
</feature>
<sequence length="218" mass="23940">MVEVINQPAIHKLPWDPACRFRPAGPGELEPCKVRSVQDLVIPGIPPVKVRVFNPPGEQPEGGWPVLVYCHGGGWVLGSINSENSFCTRACLTAECLVVSVDYRLAPEHIFPAAVDDSWAAMEWVYERGPPELGINRSKIAVGGSSATAPYEPIKTKLVFDLTRRYSTALFYELRDHTRTHWPMMSVAADGIMTHVERLNSDPVGGTLSTRAPSVYTG</sequence>
<dbReference type="PANTHER" id="PTHR23024:SF557">
    <property type="entry name" value="AB HYDROLASE SUPERFAMILY PROTEIN C1039.03"/>
    <property type="match status" value="1"/>
</dbReference>
<dbReference type="InterPro" id="IPR029058">
    <property type="entry name" value="AB_hydrolase_fold"/>
</dbReference>
<dbReference type="InterPro" id="IPR050466">
    <property type="entry name" value="Carboxylest/Gibb_receptor"/>
</dbReference>
<name>A0A8H7HUQ0_9AGAM</name>
<gene>
    <name evidence="2" type="ORF">RHS03_04413</name>
</gene>
<dbReference type="OrthoDB" id="408631at2759"/>
<feature type="domain" description="Alpha/beta hydrolase fold-3" evidence="1">
    <location>
        <begin position="67"/>
        <end position="147"/>
    </location>
</feature>
<accession>A0A8H7HUQ0</accession>
<evidence type="ECO:0000313" key="3">
    <source>
        <dbReference type="Proteomes" id="UP000602905"/>
    </source>
</evidence>
<dbReference type="AlphaFoldDB" id="A0A8H7HUQ0"/>
<dbReference type="InterPro" id="IPR013094">
    <property type="entry name" value="AB_hydrolase_3"/>
</dbReference>
<dbReference type="Pfam" id="PF07859">
    <property type="entry name" value="Abhydrolase_3"/>
    <property type="match status" value="1"/>
</dbReference>
<dbReference type="Gene3D" id="3.40.50.1820">
    <property type="entry name" value="alpha/beta hydrolase"/>
    <property type="match status" value="1"/>
</dbReference>
<reference evidence="2" key="1">
    <citation type="submission" date="2020-09" db="EMBL/GenBank/DDBJ databases">
        <title>Comparative genome analyses of four rice-infecting Rhizoctonia solani isolates reveal extensive enrichment of homogalacturonan modification genes.</title>
        <authorList>
            <person name="Lee D.-Y."/>
            <person name="Jeon J."/>
            <person name="Kim K.-T."/>
            <person name="Cheong K."/>
            <person name="Song H."/>
            <person name="Choi G."/>
            <person name="Ko J."/>
            <person name="Opiyo S.O."/>
            <person name="Zuo S."/>
            <person name="Madhav S."/>
            <person name="Lee Y.-H."/>
            <person name="Wang G.-L."/>
        </authorList>
    </citation>
    <scope>NUCLEOTIDE SEQUENCE</scope>
    <source>
        <strain evidence="2">AG1-IA WGL</strain>
    </source>
</reference>